<dbReference type="AlphaFoldDB" id="A0A6J7DYD7"/>
<protein>
    <submittedName>
        <fullName evidence="2">Unannotated protein</fullName>
    </submittedName>
</protein>
<dbReference type="Gene3D" id="2.120.10.30">
    <property type="entry name" value="TolB, C-terminal domain"/>
    <property type="match status" value="1"/>
</dbReference>
<dbReference type="InterPro" id="IPR012938">
    <property type="entry name" value="Glc/Sorbosone_DH"/>
</dbReference>
<dbReference type="CDD" id="cd00146">
    <property type="entry name" value="PKD"/>
    <property type="match status" value="1"/>
</dbReference>
<dbReference type="InterPro" id="IPR011041">
    <property type="entry name" value="Quinoprot_gluc/sorb_DH_b-prop"/>
</dbReference>
<dbReference type="InterPro" id="IPR013783">
    <property type="entry name" value="Ig-like_fold"/>
</dbReference>
<reference evidence="2" key="1">
    <citation type="submission" date="2020-05" db="EMBL/GenBank/DDBJ databases">
        <authorList>
            <person name="Chiriac C."/>
            <person name="Salcher M."/>
            <person name="Ghai R."/>
            <person name="Kavagutti S V."/>
        </authorList>
    </citation>
    <scope>NUCLEOTIDE SEQUENCE</scope>
</reference>
<dbReference type="InterPro" id="IPR022409">
    <property type="entry name" value="PKD/Chitinase_dom"/>
</dbReference>
<dbReference type="PANTHER" id="PTHR19328:SF13">
    <property type="entry name" value="HIPL1 PROTEIN"/>
    <property type="match status" value="1"/>
</dbReference>
<dbReference type="Pfam" id="PF07995">
    <property type="entry name" value="GSDH"/>
    <property type="match status" value="1"/>
</dbReference>
<dbReference type="InterPro" id="IPR000601">
    <property type="entry name" value="PKD_dom"/>
</dbReference>
<dbReference type="InterPro" id="IPR011042">
    <property type="entry name" value="6-blade_b-propeller_TolB-like"/>
</dbReference>
<organism evidence="2">
    <name type="scientific">freshwater metagenome</name>
    <dbReference type="NCBI Taxonomy" id="449393"/>
    <lineage>
        <taxon>unclassified sequences</taxon>
        <taxon>metagenomes</taxon>
        <taxon>ecological metagenomes</taxon>
    </lineage>
</organism>
<dbReference type="PANTHER" id="PTHR19328">
    <property type="entry name" value="HEDGEHOG-INTERACTING PROTEIN"/>
    <property type="match status" value="1"/>
</dbReference>
<proteinExistence type="predicted"/>
<dbReference type="PROSITE" id="PS50093">
    <property type="entry name" value="PKD"/>
    <property type="match status" value="1"/>
</dbReference>
<dbReference type="Pfam" id="PF18911">
    <property type="entry name" value="PKD_4"/>
    <property type="match status" value="1"/>
</dbReference>
<feature type="domain" description="PKD" evidence="1">
    <location>
        <begin position="436"/>
        <end position="494"/>
    </location>
</feature>
<dbReference type="SMART" id="SM00089">
    <property type="entry name" value="PKD"/>
    <property type="match status" value="1"/>
</dbReference>
<dbReference type="InterPro" id="IPR035986">
    <property type="entry name" value="PKD_dom_sf"/>
</dbReference>
<name>A0A6J7DYD7_9ZZZZ</name>
<dbReference type="SUPFAM" id="SSF50952">
    <property type="entry name" value="Soluble quinoprotein glucose dehydrogenase"/>
    <property type="match status" value="1"/>
</dbReference>
<gene>
    <name evidence="2" type="ORF">UFOPK3444_00942</name>
</gene>
<sequence length="690" mass="71276">MRVTGRKHLAWRMPLLACLALVPALAMTAFASAGSNPSPTLPATLEAHTVASGLNAPVGAVWAPDGRLFIAEKQGTVKVVLPGESPTARVLVDISGHVATHVDRGLLGIATDSDFVHNGYLYLLYTYDPDQTRTESPKTARLTRVKVGAGATLAAGETVILGSKGSKACPKPGIKDDCMPSDGSSHSIGTVRSDPDGSVWVGIGDGVTPGSLSSTIMRALDPNVLSGAIIHIDRAGKGLRTHPFCPTVTDLTRSCTKVFAKGLRNPFRFTLLGNGRIAIGDVGYDTTEELDVATAGKSFGWPCREAAHPQAVYANTAACKKVSASSQTGPVYEYAHASGGAAVMAGPVLGNTWGPLAGRLVVGDYARGTAGLFDLSNPTAGVDALVTGLQSVVDMEPAPGGGIAMVEAGFTAHGVDPGRVWVLEPAGVNQRPWAKPTVATSGSTATFAANALDADSTDLTYTWDFGDGDSGTGAEPSHAYATAGVYYARVTVSDGTETGTDVVPVAAGMTAPVVTITSPAEGAQSTGGQILRFSGGATLDGAALPASATSWTLILHHGAHDHFLTSFTGRVGSVTLPTDHDADSWYDLILRATTSQGRSAYKRVSIHPVTQGLTLSTSIAGQTVGWAGKAVLGTRDTAVGLKAGLSVPTTKMVGSTRWRFRSWSDGSHAAVRTFTMPNRTVTLKATYTRG</sequence>
<evidence type="ECO:0000313" key="2">
    <source>
        <dbReference type="EMBL" id="CAB4874668.1"/>
    </source>
</evidence>
<evidence type="ECO:0000259" key="1">
    <source>
        <dbReference type="PROSITE" id="PS50093"/>
    </source>
</evidence>
<dbReference type="Gene3D" id="2.60.40.10">
    <property type="entry name" value="Immunoglobulins"/>
    <property type="match status" value="1"/>
</dbReference>
<dbReference type="SUPFAM" id="SSF49299">
    <property type="entry name" value="PKD domain"/>
    <property type="match status" value="1"/>
</dbReference>
<dbReference type="EMBL" id="CAFBLU010000013">
    <property type="protein sequence ID" value="CAB4874668.1"/>
    <property type="molecule type" value="Genomic_DNA"/>
</dbReference>
<accession>A0A6J7DYD7</accession>